<accession>A0A2A2MAX4</accession>
<evidence type="ECO:0000256" key="3">
    <source>
        <dbReference type="ARBA" id="ARBA00023263"/>
    </source>
</evidence>
<keyword evidence="2 4" id="KW-0732">Signal</keyword>
<evidence type="ECO:0000256" key="2">
    <source>
        <dbReference type="ARBA" id="ARBA00022729"/>
    </source>
</evidence>
<dbReference type="Proteomes" id="UP000218796">
    <property type="component" value="Unassembled WGS sequence"/>
</dbReference>
<dbReference type="SUPFAM" id="SSF49401">
    <property type="entry name" value="Bacterial adhesins"/>
    <property type="match status" value="1"/>
</dbReference>
<protein>
    <submittedName>
        <fullName evidence="6">Fimbrial protein</fullName>
    </submittedName>
</protein>
<dbReference type="Gene3D" id="2.60.40.1090">
    <property type="entry name" value="Fimbrial-type adhesion domain"/>
    <property type="match status" value="1"/>
</dbReference>
<gene>
    <name evidence="6" type="ORF">CJD50_13230</name>
</gene>
<dbReference type="RefSeq" id="WP_008815099.1">
    <property type="nucleotide sequence ID" value="NZ_CALECD010000035.1"/>
</dbReference>
<dbReference type="Pfam" id="PF00419">
    <property type="entry name" value="Fimbrial"/>
    <property type="match status" value="1"/>
</dbReference>
<dbReference type="GO" id="GO:0043709">
    <property type="term" value="P:cell adhesion involved in single-species biofilm formation"/>
    <property type="evidence" value="ECO:0007669"/>
    <property type="project" value="TreeGrafter"/>
</dbReference>
<organism evidence="6 7">
    <name type="scientific">Hafnia paralvei</name>
    <dbReference type="NCBI Taxonomy" id="546367"/>
    <lineage>
        <taxon>Bacteria</taxon>
        <taxon>Pseudomonadati</taxon>
        <taxon>Pseudomonadota</taxon>
        <taxon>Gammaproteobacteria</taxon>
        <taxon>Enterobacterales</taxon>
        <taxon>Hafniaceae</taxon>
        <taxon>Hafnia</taxon>
    </lineage>
</organism>
<comment type="caution">
    <text evidence="6">The sequence shown here is derived from an EMBL/GenBank/DDBJ whole genome shotgun (WGS) entry which is preliminary data.</text>
</comment>
<dbReference type="InterPro" id="IPR000259">
    <property type="entry name" value="Adhesion_dom_fimbrial"/>
</dbReference>
<feature type="chain" id="PRO_5030043118" evidence="4">
    <location>
        <begin position="29"/>
        <end position="352"/>
    </location>
</feature>
<dbReference type="OrthoDB" id="5591224at2"/>
<evidence type="ECO:0000313" key="7">
    <source>
        <dbReference type="Proteomes" id="UP000218796"/>
    </source>
</evidence>
<feature type="domain" description="Fimbrial-type adhesion" evidence="5">
    <location>
        <begin position="202"/>
        <end position="352"/>
    </location>
</feature>
<keyword evidence="7" id="KW-1185">Reference proteome</keyword>
<dbReference type="GeneID" id="69637144"/>
<dbReference type="PANTHER" id="PTHR33420">
    <property type="entry name" value="FIMBRIAL SUBUNIT ELFA-RELATED"/>
    <property type="match status" value="1"/>
</dbReference>
<evidence type="ECO:0000256" key="1">
    <source>
        <dbReference type="ARBA" id="ARBA00004561"/>
    </source>
</evidence>
<keyword evidence="3" id="KW-0281">Fimbrium</keyword>
<dbReference type="GO" id="GO:0009289">
    <property type="term" value="C:pilus"/>
    <property type="evidence" value="ECO:0007669"/>
    <property type="project" value="UniProtKB-SubCell"/>
</dbReference>
<sequence>MKKVNQFSRRWSTALILAALAYTSSAQAWIEGEVVPNSGTHTYDFDLETMDISNNVIGGTISKSWDLGGNFGVTEYCTQRINDARYYSTTSTMTPSTSNPGYYRLNEYFDVKVEVWIAGNRSEYVTSPFTDETNRYSESCRPPSSRFNNVRSGSKGKITFRITKPVINGIVLVDHELVKVFGRRGLLSAGVLSGEALSTINIRSGIITVPDKCIINQGTPISVEFGAIPNTSEKLNGNNYVQQVPIQVQCKGGSFDTGYLNIKLGIQSAGSGVASFNSDYLGTNGANDRRDLGIVIKDSSGSTVVPNQFYDVPGFNNNQGVWNLTAAPIAKPGSIIPEGEFDAAATVVAQFQ</sequence>
<dbReference type="EMBL" id="NQMS01000005">
    <property type="protein sequence ID" value="PAV95980.1"/>
    <property type="molecule type" value="Genomic_DNA"/>
</dbReference>
<proteinExistence type="predicted"/>
<dbReference type="InterPro" id="IPR008966">
    <property type="entry name" value="Adhesion_dom_sf"/>
</dbReference>
<reference evidence="6 7" key="1">
    <citation type="submission" date="2017-08" db="EMBL/GenBank/DDBJ databases">
        <title>Draft Genome Sequence of Hafnia alvei CITHA-6 Isolated from Raw Bovine Milk.</title>
        <authorList>
            <person name="Culligan E.P."/>
            <person name="Mcsweeney A."/>
            <person name="O'Doherty C."/>
            <person name="Gleeson E."/>
            <person name="O'Riordan D."/>
            <person name="Sleator R.D."/>
        </authorList>
    </citation>
    <scope>NUCLEOTIDE SEQUENCE [LARGE SCALE GENOMIC DNA]</scope>
    <source>
        <strain evidence="6 7">CITHA-6</strain>
    </source>
</reference>
<evidence type="ECO:0000256" key="4">
    <source>
        <dbReference type="SAM" id="SignalP"/>
    </source>
</evidence>
<dbReference type="InterPro" id="IPR050263">
    <property type="entry name" value="Bact_Fimbrial_Adh_Pro"/>
</dbReference>
<name>A0A2A2MAX4_9GAMM</name>
<dbReference type="InterPro" id="IPR036937">
    <property type="entry name" value="Adhesion_dom_fimbrial_sf"/>
</dbReference>
<dbReference type="PANTHER" id="PTHR33420:SF31">
    <property type="entry name" value="TYPE 1 FIMBRIN D-MANNOSE SPECIFIC ADHESIN"/>
    <property type="match status" value="1"/>
</dbReference>
<evidence type="ECO:0000313" key="6">
    <source>
        <dbReference type="EMBL" id="PAV95980.1"/>
    </source>
</evidence>
<dbReference type="AlphaFoldDB" id="A0A2A2MAX4"/>
<comment type="subcellular location">
    <subcellularLocation>
        <location evidence="1">Fimbrium</location>
    </subcellularLocation>
</comment>
<feature type="signal peptide" evidence="4">
    <location>
        <begin position="1"/>
        <end position="28"/>
    </location>
</feature>
<evidence type="ECO:0000259" key="5">
    <source>
        <dbReference type="Pfam" id="PF00419"/>
    </source>
</evidence>